<dbReference type="InterPro" id="IPR018827">
    <property type="entry name" value="YTP1_C"/>
</dbReference>
<dbReference type="AlphaFoldDB" id="A0AAV9XKP8"/>
<dbReference type="Proteomes" id="UP001365542">
    <property type="component" value="Unassembled WGS sequence"/>
</dbReference>
<dbReference type="InterPro" id="IPR018825">
    <property type="entry name" value="DUF2427"/>
</dbReference>
<keyword evidence="2" id="KW-0812">Transmembrane</keyword>
<evidence type="ECO:0000256" key="3">
    <source>
        <dbReference type="SAM" id="SignalP"/>
    </source>
</evidence>
<organism evidence="6 7">
    <name type="scientific">Orbilia ellipsospora</name>
    <dbReference type="NCBI Taxonomy" id="2528407"/>
    <lineage>
        <taxon>Eukaryota</taxon>
        <taxon>Fungi</taxon>
        <taxon>Dikarya</taxon>
        <taxon>Ascomycota</taxon>
        <taxon>Pezizomycotina</taxon>
        <taxon>Orbiliomycetes</taxon>
        <taxon>Orbiliales</taxon>
        <taxon>Orbiliaceae</taxon>
        <taxon>Orbilia</taxon>
    </lineage>
</organism>
<keyword evidence="2" id="KW-0472">Membrane</keyword>
<sequence>MTRIRHSMLPLLAIPFLPLSLAHDHHGDERIPEGSHVSDDPIDAILWVHILSMITAFGILYPLGMVLGLVRNRFHVPVQIAASCIAIMGWFLGHSHEGREFEDGNVHERYAPFLGFGVASQVGMGIYLKLHLERGWHGRIRPLIVRAHGIVGVVLPVASWVQMLFGGITALGFCHDDHLGQCLAHFIMGSSFIGYAIVMTLMTLVGQAWLRRQGRAPEFWDSLIIAVWGFVNTFTEHRWGSPWSHGDYQHTSMGIVWWCAGLLGLWLSRGKHGEARRNLIPGIVIFLTGWAMASHVQHLEFSTKVHAVFGYTLMAAGLSRMIEIAFILRDRSARPNGEPSTFQHLPPYLLIASGFIFMGATEEQLHLLHDSGVDHVSYLLVLYSVAFLLYLFVQILVYIYASNTSTPKRENGGIGNLGVRSGAGGAAGRRRPELAPIETLARTRDAEEFELEGLMSDDEDARAVPDSALSSGTRVGVEMDREDGLTPLKERA</sequence>
<proteinExistence type="predicted"/>
<comment type="caution">
    <text evidence="6">The sequence shown here is derived from an EMBL/GenBank/DDBJ whole genome shotgun (WGS) entry which is preliminary data.</text>
</comment>
<evidence type="ECO:0000313" key="6">
    <source>
        <dbReference type="EMBL" id="KAK6541477.1"/>
    </source>
</evidence>
<dbReference type="Pfam" id="PF10355">
    <property type="entry name" value="Ytp1"/>
    <property type="match status" value="1"/>
</dbReference>
<evidence type="ECO:0000256" key="2">
    <source>
        <dbReference type="SAM" id="Phobius"/>
    </source>
</evidence>
<feature type="transmembrane region" description="Helical" evidence="2">
    <location>
        <begin position="218"/>
        <end position="235"/>
    </location>
</feature>
<feature type="transmembrane region" description="Helical" evidence="2">
    <location>
        <begin position="113"/>
        <end position="130"/>
    </location>
</feature>
<reference evidence="6 7" key="1">
    <citation type="submission" date="2019-10" db="EMBL/GenBank/DDBJ databases">
        <authorList>
            <person name="Palmer J.M."/>
        </authorList>
    </citation>
    <scope>NUCLEOTIDE SEQUENCE [LARGE SCALE GENOMIC DNA]</scope>
    <source>
        <strain evidence="6 7">TWF694</strain>
    </source>
</reference>
<feature type="transmembrane region" description="Helical" evidence="2">
    <location>
        <begin position="380"/>
        <end position="401"/>
    </location>
</feature>
<feature type="compositionally biased region" description="Basic and acidic residues" evidence="1">
    <location>
        <begin position="477"/>
        <end position="492"/>
    </location>
</feature>
<feature type="transmembrane region" description="Helical" evidence="2">
    <location>
        <begin position="308"/>
        <end position="328"/>
    </location>
</feature>
<dbReference type="CDD" id="cd08760">
    <property type="entry name" value="Cyt_b561_FRRS1_like"/>
    <property type="match status" value="1"/>
</dbReference>
<keyword evidence="7" id="KW-1185">Reference proteome</keyword>
<keyword evidence="3" id="KW-0732">Signal</keyword>
<keyword evidence="2" id="KW-1133">Transmembrane helix</keyword>
<feature type="transmembrane region" description="Helical" evidence="2">
    <location>
        <begin position="340"/>
        <end position="360"/>
    </location>
</feature>
<evidence type="ECO:0000256" key="1">
    <source>
        <dbReference type="SAM" id="MobiDB-lite"/>
    </source>
</evidence>
<evidence type="ECO:0008006" key="8">
    <source>
        <dbReference type="Google" id="ProtNLM"/>
    </source>
</evidence>
<protein>
    <recommendedName>
        <fullName evidence="8">Integral membrane protein</fullName>
    </recommendedName>
</protein>
<evidence type="ECO:0000259" key="5">
    <source>
        <dbReference type="Pfam" id="PF10355"/>
    </source>
</evidence>
<dbReference type="Gene3D" id="1.20.120.1770">
    <property type="match status" value="1"/>
</dbReference>
<dbReference type="PANTHER" id="PTHR31685:SF2">
    <property type="entry name" value="PROTEIN YTP1"/>
    <property type="match status" value="1"/>
</dbReference>
<evidence type="ECO:0000313" key="7">
    <source>
        <dbReference type="Proteomes" id="UP001365542"/>
    </source>
</evidence>
<feature type="domain" description="DUF2427" evidence="4">
    <location>
        <begin position="31"/>
        <end position="131"/>
    </location>
</feature>
<dbReference type="EMBL" id="JAVHJO010000003">
    <property type="protein sequence ID" value="KAK6541477.1"/>
    <property type="molecule type" value="Genomic_DNA"/>
</dbReference>
<dbReference type="PANTHER" id="PTHR31685">
    <property type="entry name" value="INTEGRAL MEMBRANE PROTEIN (AFU_ORTHOLOGUE AFUA_6G12730)-RELATED"/>
    <property type="match status" value="1"/>
</dbReference>
<gene>
    <name evidence="6" type="ORF">TWF694_007286</name>
</gene>
<feature type="transmembrane region" description="Helical" evidence="2">
    <location>
        <begin position="183"/>
        <end position="206"/>
    </location>
</feature>
<evidence type="ECO:0000259" key="4">
    <source>
        <dbReference type="Pfam" id="PF10348"/>
    </source>
</evidence>
<feature type="chain" id="PRO_5044012885" description="Integral membrane protein" evidence="3">
    <location>
        <begin position="23"/>
        <end position="492"/>
    </location>
</feature>
<feature type="transmembrane region" description="Helical" evidence="2">
    <location>
        <begin position="46"/>
        <end position="67"/>
    </location>
</feature>
<feature type="signal peptide" evidence="3">
    <location>
        <begin position="1"/>
        <end position="22"/>
    </location>
</feature>
<feature type="transmembrane region" description="Helical" evidence="2">
    <location>
        <begin position="247"/>
        <end position="267"/>
    </location>
</feature>
<accession>A0AAV9XKP8</accession>
<feature type="transmembrane region" description="Helical" evidence="2">
    <location>
        <begin position="279"/>
        <end position="296"/>
    </location>
</feature>
<name>A0AAV9XKP8_9PEZI</name>
<dbReference type="Pfam" id="PF10348">
    <property type="entry name" value="DUF2427"/>
    <property type="match status" value="1"/>
</dbReference>
<feature type="transmembrane region" description="Helical" evidence="2">
    <location>
        <begin position="150"/>
        <end position="171"/>
    </location>
</feature>
<feature type="region of interest" description="Disordered" evidence="1">
    <location>
        <begin position="455"/>
        <end position="492"/>
    </location>
</feature>
<feature type="domain" description="Protein YTP1-like C-terminal" evidence="5">
    <location>
        <begin position="159"/>
        <end position="400"/>
    </location>
</feature>
<feature type="transmembrane region" description="Helical" evidence="2">
    <location>
        <begin position="74"/>
        <end position="93"/>
    </location>
</feature>